<dbReference type="InterPro" id="IPR039904">
    <property type="entry name" value="TRANK1"/>
</dbReference>
<dbReference type="GO" id="GO:0004386">
    <property type="term" value="F:helicase activity"/>
    <property type="evidence" value="ECO:0007669"/>
    <property type="project" value="UniProtKB-KW"/>
</dbReference>
<keyword evidence="3" id="KW-0547">Nucleotide-binding</keyword>
<dbReference type="Gene3D" id="3.40.50.300">
    <property type="entry name" value="P-loop containing nucleotide triphosphate hydrolases"/>
    <property type="match status" value="1"/>
</dbReference>
<dbReference type="SUPFAM" id="SSF52540">
    <property type="entry name" value="P-loop containing nucleoside triphosphate hydrolases"/>
    <property type="match status" value="1"/>
</dbReference>
<keyword evidence="3" id="KW-0378">Hydrolase</keyword>
<name>A0A2U1KIE3_ARTAN</name>
<keyword evidence="3" id="KW-0347">Helicase</keyword>
<dbReference type="PANTHER" id="PTHR21529">
    <property type="entry name" value="MAMMARY TURMOR VIRUS RECEPTOR HOMOLOG 1, 2 MTVR1, 2"/>
    <property type="match status" value="1"/>
</dbReference>
<dbReference type="Pfam" id="PF13086">
    <property type="entry name" value="AAA_11"/>
    <property type="match status" value="1"/>
</dbReference>
<dbReference type="Pfam" id="PF20073">
    <property type="entry name" value="DUF6469"/>
    <property type="match status" value="1"/>
</dbReference>
<proteinExistence type="predicted"/>
<protein>
    <submittedName>
        <fullName evidence="3">UvrD-like Helicase, ATP-binding domain, P-loop containing nucleoside triphosphate hydrolase</fullName>
    </submittedName>
</protein>
<dbReference type="InterPro" id="IPR045529">
    <property type="entry name" value="DUF6469"/>
</dbReference>
<sequence>MEKGSLGFAAAEHHEDEFTKMILSWSLDHILDQDVYKNKVKMENGSLGEFHEDEFTKMILSWSLDHILDQDVYKNKVENIPLSFESEHHYLGSFVYPLLEETRSELASSMEIMNRAPFADIIAFNESKSAENMLYDVTVGPWKNQFSEREKDAYHTLPGDLLILVQGKPESVSDLQRLGRTWAFSLVKNNKDDSTSIKVKASKPMEFQDGMSVVFVMNLTTQKRIWKSLHMHRNLNIIKQILRSDSMVNGNCNICTSGYDSILSQKHLMNLNESQRAVIMATLCKTQCCHISSVEQIWGPPGTGKTMTVSVLLFILLQMKQRTLTCAPTNVAVVQLASRVLSLVKESYETTTASGDCFCSVGDVILFGNMERNLEVPRSWPTSEKVIRFRYLSDCEDKSEASVNTGDVRNYVENSKVSESLLLMKFYSLSRGVVSHLLSGKEGDLPMQVTDEQMDIILSGESSFLIGRSGTGKTTVLTMKLFQYEQKFRIASEGCYEGECSQFRDTEVVDDNQDSKKSVLRQLFVTVSPKLCFAVKQNVSQLTR</sequence>
<evidence type="ECO:0000259" key="2">
    <source>
        <dbReference type="Pfam" id="PF20073"/>
    </source>
</evidence>
<organism evidence="3 4">
    <name type="scientific">Artemisia annua</name>
    <name type="common">Sweet wormwood</name>
    <dbReference type="NCBI Taxonomy" id="35608"/>
    <lineage>
        <taxon>Eukaryota</taxon>
        <taxon>Viridiplantae</taxon>
        <taxon>Streptophyta</taxon>
        <taxon>Embryophyta</taxon>
        <taxon>Tracheophyta</taxon>
        <taxon>Spermatophyta</taxon>
        <taxon>Magnoliopsida</taxon>
        <taxon>eudicotyledons</taxon>
        <taxon>Gunneridae</taxon>
        <taxon>Pentapetalae</taxon>
        <taxon>asterids</taxon>
        <taxon>campanulids</taxon>
        <taxon>Asterales</taxon>
        <taxon>Asteraceae</taxon>
        <taxon>Asteroideae</taxon>
        <taxon>Anthemideae</taxon>
        <taxon>Artemisiinae</taxon>
        <taxon>Artemisia</taxon>
    </lineage>
</organism>
<feature type="domain" description="DNA2/NAM7 helicase helicase" evidence="1">
    <location>
        <begin position="270"/>
        <end position="350"/>
    </location>
</feature>
<gene>
    <name evidence="3" type="ORF">CTI12_AA598870</name>
</gene>
<evidence type="ECO:0000313" key="3">
    <source>
        <dbReference type="EMBL" id="PWA36544.1"/>
    </source>
</evidence>
<reference evidence="3 4" key="1">
    <citation type="journal article" date="2018" name="Mol. Plant">
        <title>The genome of Artemisia annua provides insight into the evolution of Asteraceae family and artemisinin biosynthesis.</title>
        <authorList>
            <person name="Shen Q."/>
            <person name="Zhang L."/>
            <person name="Liao Z."/>
            <person name="Wang S."/>
            <person name="Yan T."/>
            <person name="Shi P."/>
            <person name="Liu M."/>
            <person name="Fu X."/>
            <person name="Pan Q."/>
            <person name="Wang Y."/>
            <person name="Lv Z."/>
            <person name="Lu X."/>
            <person name="Zhang F."/>
            <person name="Jiang W."/>
            <person name="Ma Y."/>
            <person name="Chen M."/>
            <person name="Hao X."/>
            <person name="Li L."/>
            <person name="Tang Y."/>
            <person name="Lv G."/>
            <person name="Zhou Y."/>
            <person name="Sun X."/>
            <person name="Brodelius P.E."/>
            <person name="Rose J.K.C."/>
            <person name="Tang K."/>
        </authorList>
    </citation>
    <scope>NUCLEOTIDE SEQUENCE [LARGE SCALE GENOMIC DNA]</scope>
    <source>
        <strain evidence="4">cv. Huhao1</strain>
        <tissue evidence="3">Leaf</tissue>
    </source>
</reference>
<dbReference type="STRING" id="35608.A0A2U1KIE3"/>
<dbReference type="GO" id="GO:0005524">
    <property type="term" value="F:ATP binding"/>
    <property type="evidence" value="ECO:0007669"/>
    <property type="project" value="UniProtKB-KW"/>
</dbReference>
<dbReference type="Proteomes" id="UP000245207">
    <property type="component" value="Unassembled WGS sequence"/>
</dbReference>
<dbReference type="OrthoDB" id="3156807at2759"/>
<accession>A0A2U1KIE3</accession>
<keyword evidence="4" id="KW-1185">Reference proteome</keyword>
<dbReference type="AlphaFoldDB" id="A0A2U1KIE3"/>
<dbReference type="InterPro" id="IPR027417">
    <property type="entry name" value="P-loop_NTPase"/>
</dbReference>
<dbReference type="InterPro" id="IPR041677">
    <property type="entry name" value="DNA2/NAM7_AAA_11"/>
</dbReference>
<dbReference type="EMBL" id="PKPP01018025">
    <property type="protein sequence ID" value="PWA36544.1"/>
    <property type="molecule type" value="Genomic_DNA"/>
</dbReference>
<dbReference type="GO" id="GO:0016787">
    <property type="term" value="F:hydrolase activity"/>
    <property type="evidence" value="ECO:0007669"/>
    <property type="project" value="UniProtKB-KW"/>
</dbReference>
<feature type="domain" description="DUF6469" evidence="2">
    <location>
        <begin position="117"/>
        <end position="235"/>
    </location>
</feature>
<keyword evidence="3" id="KW-0067">ATP-binding</keyword>
<dbReference type="PANTHER" id="PTHR21529:SF4">
    <property type="entry name" value="TPR AND ANKYRIN REPEAT-CONTAINING PROTEIN 1"/>
    <property type="match status" value="1"/>
</dbReference>
<evidence type="ECO:0000259" key="1">
    <source>
        <dbReference type="Pfam" id="PF13086"/>
    </source>
</evidence>
<evidence type="ECO:0000313" key="4">
    <source>
        <dbReference type="Proteomes" id="UP000245207"/>
    </source>
</evidence>
<comment type="caution">
    <text evidence="3">The sequence shown here is derived from an EMBL/GenBank/DDBJ whole genome shotgun (WGS) entry which is preliminary data.</text>
</comment>